<accession>A0A3P3W1F1</accession>
<name>A0A3P3W1F1_9MICO</name>
<dbReference type="OrthoDB" id="5120536at2"/>
<dbReference type="AlphaFoldDB" id="A0A3P3W1F1"/>
<comment type="caution">
    <text evidence="2">The sequence shown here is derived from an EMBL/GenBank/DDBJ whole genome shotgun (WGS) entry which is preliminary data.</text>
</comment>
<organism evidence="2 3">
    <name type="scientific">Gulosibacter macacae</name>
    <dbReference type="NCBI Taxonomy" id="2488791"/>
    <lineage>
        <taxon>Bacteria</taxon>
        <taxon>Bacillati</taxon>
        <taxon>Actinomycetota</taxon>
        <taxon>Actinomycetes</taxon>
        <taxon>Micrococcales</taxon>
        <taxon>Microbacteriaceae</taxon>
        <taxon>Gulosibacter</taxon>
    </lineage>
</organism>
<feature type="transmembrane region" description="Helical" evidence="1">
    <location>
        <begin position="34"/>
        <end position="51"/>
    </location>
</feature>
<evidence type="ECO:0000256" key="1">
    <source>
        <dbReference type="SAM" id="Phobius"/>
    </source>
</evidence>
<evidence type="ECO:0000313" key="3">
    <source>
        <dbReference type="Proteomes" id="UP000274391"/>
    </source>
</evidence>
<dbReference type="EMBL" id="RQVS01000002">
    <property type="protein sequence ID" value="RRJ88337.1"/>
    <property type="molecule type" value="Genomic_DNA"/>
</dbReference>
<proteinExistence type="predicted"/>
<sequence length="63" mass="7074">MRKFLLNGAFISAVLGFIPTIKRSQESRSRWATIANWILWGATVALAIAAVRDQAEEERELEA</sequence>
<reference evidence="2 3" key="1">
    <citation type="submission" date="2018-11" db="EMBL/GenBank/DDBJ databases">
        <title>YIM 102482-1 draft genome.</title>
        <authorList>
            <person name="Li G."/>
            <person name="Jiang Y."/>
        </authorList>
    </citation>
    <scope>NUCLEOTIDE SEQUENCE [LARGE SCALE GENOMIC DNA]</scope>
    <source>
        <strain evidence="2 3">YIM 102482-1</strain>
    </source>
</reference>
<gene>
    <name evidence="2" type="ORF">EG850_02540</name>
</gene>
<evidence type="ECO:0000313" key="2">
    <source>
        <dbReference type="EMBL" id="RRJ88337.1"/>
    </source>
</evidence>
<dbReference type="Proteomes" id="UP000274391">
    <property type="component" value="Unassembled WGS sequence"/>
</dbReference>
<keyword evidence="1" id="KW-0472">Membrane</keyword>
<dbReference type="RefSeq" id="WP_124969522.1">
    <property type="nucleotide sequence ID" value="NZ_RQVS01000002.1"/>
</dbReference>
<protein>
    <submittedName>
        <fullName evidence="2">Uncharacterized protein</fullName>
    </submittedName>
</protein>
<keyword evidence="3" id="KW-1185">Reference proteome</keyword>
<keyword evidence="1" id="KW-1133">Transmembrane helix</keyword>
<keyword evidence="1" id="KW-0812">Transmembrane</keyword>